<keyword evidence="6 8" id="KW-0560">Oxidoreductase</keyword>
<keyword evidence="6" id="KW-0521">NADP</keyword>
<evidence type="ECO:0000256" key="6">
    <source>
        <dbReference type="RuleBase" id="RU364082"/>
    </source>
</evidence>
<evidence type="ECO:0000313" key="9">
    <source>
        <dbReference type="Proteomes" id="UP000255297"/>
    </source>
</evidence>
<evidence type="ECO:0000256" key="1">
    <source>
        <dbReference type="ARBA" id="ARBA00004781"/>
    </source>
</evidence>
<feature type="domain" description="RmlD-like substrate binding" evidence="7">
    <location>
        <begin position="1"/>
        <end position="291"/>
    </location>
</feature>
<dbReference type="Gene3D" id="3.90.25.10">
    <property type="entry name" value="UDP-galactose 4-epimerase, domain 1"/>
    <property type="match status" value="1"/>
</dbReference>
<dbReference type="Pfam" id="PF04321">
    <property type="entry name" value="RmlD_sub_bind"/>
    <property type="match status" value="1"/>
</dbReference>
<dbReference type="InterPro" id="IPR005913">
    <property type="entry name" value="dTDP_dehydrorham_reduct"/>
</dbReference>
<dbReference type="AlphaFoldDB" id="A0A378LPQ4"/>
<dbReference type="RefSeq" id="WP_031567418.1">
    <property type="nucleotide sequence ID" value="NZ_CAAAIS010000008.1"/>
</dbReference>
<dbReference type="GO" id="GO:0008831">
    <property type="term" value="F:dTDP-4-dehydrorhamnose reductase activity"/>
    <property type="evidence" value="ECO:0007669"/>
    <property type="project" value="UniProtKB-EC"/>
</dbReference>
<gene>
    <name evidence="8" type="primary">rfbD</name>
    <name evidence="8" type="ORF">NCTC11532_01132</name>
</gene>
<dbReference type="PANTHER" id="PTHR10491:SF4">
    <property type="entry name" value="METHIONINE ADENOSYLTRANSFERASE 2 SUBUNIT BETA"/>
    <property type="match status" value="1"/>
</dbReference>
<dbReference type="EC" id="1.1.1.133" evidence="3 6"/>
<dbReference type="Gene3D" id="3.40.50.720">
    <property type="entry name" value="NAD(P)-binding Rossmann-like Domain"/>
    <property type="match status" value="1"/>
</dbReference>
<evidence type="ECO:0000256" key="5">
    <source>
        <dbReference type="ARBA" id="ARBA00048200"/>
    </source>
</evidence>
<dbReference type="UniPathway" id="UPA00124"/>
<dbReference type="UniPathway" id="UPA00281"/>
<dbReference type="SUPFAM" id="SSF51735">
    <property type="entry name" value="NAD(P)-binding Rossmann-fold domains"/>
    <property type="match status" value="1"/>
</dbReference>
<organism evidence="8 9">
    <name type="scientific">Legionella wadsworthii</name>
    <dbReference type="NCBI Taxonomy" id="28088"/>
    <lineage>
        <taxon>Bacteria</taxon>
        <taxon>Pseudomonadati</taxon>
        <taxon>Pseudomonadota</taxon>
        <taxon>Gammaproteobacteria</taxon>
        <taxon>Legionellales</taxon>
        <taxon>Legionellaceae</taxon>
        <taxon>Legionella</taxon>
    </lineage>
</organism>
<dbReference type="PANTHER" id="PTHR10491">
    <property type="entry name" value="DTDP-4-DEHYDRORHAMNOSE REDUCTASE"/>
    <property type="match status" value="1"/>
</dbReference>
<dbReference type="CDD" id="cd05254">
    <property type="entry name" value="dTDP_HR_like_SDR_e"/>
    <property type="match status" value="1"/>
</dbReference>
<dbReference type="GO" id="GO:0009243">
    <property type="term" value="P:O antigen biosynthetic process"/>
    <property type="evidence" value="ECO:0007669"/>
    <property type="project" value="UniProtKB-UniPathway"/>
</dbReference>
<sequence length="301" mass="34189">MKILVTGAKGQVGSEITKLFFVANHEVVAVSRKELDCFHLDKVHATLERINPDLIINAAAYTAVDKAEDEAQLVHVVNTEFVRYLAQYCSLREIPLIHLSTDYVFDGLKEESYTETDTPNPQGVYAQSKFAGEQAILSQLKEHIILRVSWVFGIYGSNFVKTILNLASTREELRVVSDQWGKPTAARDIARALLKVVEKMSQPGFSEWGIYHYAGEGKTNWYEFAKFFIQNAEEKDAVLTLKNLIPIKSEEYITKVNRPANSVLDTTKIQKILGIQPHHWRNYLAEVIDQFILRTRETASV</sequence>
<evidence type="ECO:0000313" key="8">
    <source>
        <dbReference type="EMBL" id="STY28955.1"/>
    </source>
</evidence>
<name>A0A378LPQ4_9GAMM</name>
<dbReference type="STRING" id="1122170.GCA_000701265_01887"/>
<proteinExistence type="inferred from homology"/>
<dbReference type="GO" id="GO:0019305">
    <property type="term" value="P:dTDP-rhamnose biosynthetic process"/>
    <property type="evidence" value="ECO:0007669"/>
    <property type="project" value="UniProtKB-UniPathway"/>
</dbReference>
<dbReference type="OrthoDB" id="9803892at2"/>
<comment type="pathway">
    <text evidence="1 6">Carbohydrate biosynthesis; dTDP-L-rhamnose biosynthesis.</text>
</comment>
<reference evidence="8 9" key="1">
    <citation type="submission" date="2018-06" db="EMBL/GenBank/DDBJ databases">
        <authorList>
            <consortium name="Pathogen Informatics"/>
            <person name="Doyle S."/>
        </authorList>
    </citation>
    <scope>NUCLEOTIDE SEQUENCE [LARGE SCALE GENOMIC DNA]</scope>
    <source>
        <strain evidence="8 9">NCTC11532</strain>
    </source>
</reference>
<dbReference type="NCBIfam" id="TIGR01214">
    <property type="entry name" value="rmlD"/>
    <property type="match status" value="1"/>
</dbReference>
<keyword evidence="9" id="KW-1185">Reference proteome</keyword>
<accession>A0A378LPQ4</accession>
<dbReference type="Proteomes" id="UP000255297">
    <property type="component" value="Unassembled WGS sequence"/>
</dbReference>
<dbReference type="InterPro" id="IPR036291">
    <property type="entry name" value="NAD(P)-bd_dom_sf"/>
</dbReference>
<comment type="catalytic activity">
    <reaction evidence="5 6">
        <text>dTDP-beta-L-rhamnose + NADP(+) = dTDP-4-dehydro-beta-L-rhamnose + NADPH + H(+)</text>
        <dbReference type="Rhea" id="RHEA:21796"/>
        <dbReference type="ChEBI" id="CHEBI:15378"/>
        <dbReference type="ChEBI" id="CHEBI:57510"/>
        <dbReference type="ChEBI" id="CHEBI:57783"/>
        <dbReference type="ChEBI" id="CHEBI:58349"/>
        <dbReference type="ChEBI" id="CHEBI:62830"/>
        <dbReference type="EC" id="1.1.1.133"/>
    </reaction>
</comment>
<comment type="cofactor">
    <cofactor evidence="6">
        <name>Mg(2+)</name>
        <dbReference type="ChEBI" id="CHEBI:18420"/>
    </cofactor>
    <text evidence="6">Binds 1 Mg(2+) ion per monomer.</text>
</comment>
<evidence type="ECO:0000256" key="4">
    <source>
        <dbReference type="ARBA" id="ARBA00017099"/>
    </source>
</evidence>
<evidence type="ECO:0000259" key="7">
    <source>
        <dbReference type="Pfam" id="PF04321"/>
    </source>
</evidence>
<comment type="similarity">
    <text evidence="2 6">Belongs to the dTDP-4-dehydrorhamnose reductase family.</text>
</comment>
<dbReference type="InterPro" id="IPR029903">
    <property type="entry name" value="RmlD-like-bd"/>
</dbReference>
<comment type="function">
    <text evidence="6">Catalyzes the reduction of dTDP-6-deoxy-L-lyxo-4-hexulose to yield dTDP-L-rhamnose.</text>
</comment>
<protein>
    <recommendedName>
        <fullName evidence="4 6">dTDP-4-dehydrorhamnose reductase</fullName>
        <ecNumber evidence="3 6">1.1.1.133</ecNumber>
    </recommendedName>
</protein>
<evidence type="ECO:0000256" key="3">
    <source>
        <dbReference type="ARBA" id="ARBA00012929"/>
    </source>
</evidence>
<evidence type="ECO:0000256" key="2">
    <source>
        <dbReference type="ARBA" id="ARBA00010944"/>
    </source>
</evidence>
<dbReference type="EMBL" id="UGPB01000001">
    <property type="protein sequence ID" value="STY28955.1"/>
    <property type="molecule type" value="Genomic_DNA"/>
</dbReference>